<dbReference type="STRING" id="109376.A0A0D3D0Q9"/>
<dbReference type="EnsemblPlants" id="Bo6g119040.1">
    <property type="protein sequence ID" value="Bo6g119040.1"/>
    <property type="gene ID" value="Bo6g119040"/>
</dbReference>
<evidence type="ECO:0000313" key="4">
    <source>
        <dbReference type="Proteomes" id="UP000032141"/>
    </source>
</evidence>
<evidence type="ECO:0000313" key="3">
    <source>
        <dbReference type="EnsemblPlants" id="Bo6g119040.1"/>
    </source>
</evidence>
<evidence type="ECO:0000256" key="1">
    <source>
        <dbReference type="SAM" id="Coils"/>
    </source>
</evidence>
<feature type="region of interest" description="Disordered" evidence="2">
    <location>
        <begin position="326"/>
        <end position="368"/>
    </location>
</feature>
<dbReference type="Gramene" id="Bo6g119040.1">
    <property type="protein sequence ID" value="Bo6g119040.1"/>
    <property type="gene ID" value="Bo6g119040"/>
</dbReference>
<feature type="region of interest" description="Disordered" evidence="2">
    <location>
        <begin position="255"/>
        <end position="289"/>
    </location>
</feature>
<reference evidence="3" key="2">
    <citation type="submission" date="2015-03" db="UniProtKB">
        <authorList>
            <consortium name="EnsemblPlants"/>
        </authorList>
    </citation>
    <scope>IDENTIFICATION</scope>
</reference>
<dbReference type="Proteomes" id="UP000032141">
    <property type="component" value="Chromosome C6"/>
</dbReference>
<sequence>QTLQVKEREEKKEPTFFAFLSSWRVFDLGRKTKKSHNRFSATALSALMGDSETLAALKRAYADTILNTTKEAAARVLSSEKKTRMYQQEIVTVKDEAITTLLRLKQMYDSKVKETEEMSLKQQQKVEELEAQLGEAEDIVGELRMELRALHDELNKVTNGNTSYLKGDQEVSCRKASDAAVSSSHERSGAVPVEQSGSVVAYGITNQSLARINSIKRCSSKDSMDRCHHTLPSILTKRREVEGCTQMIHAVDKKNMANGDGKDPMVSQNTSPKEHEQNRRTVISATEARKEEKEILASSMCEETPVLAAASKNRCIKYTFKRKRKKEASSNLEGDSSFEESRNVKQKTGEKDDGYLESLKPSFTGESSRDSLCVAQVARQLVPFSKKNSFAAELVNQ</sequence>
<evidence type="ECO:0000256" key="2">
    <source>
        <dbReference type="SAM" id="MobiDB-lite"/>
    </source>
</evidence>
<accession>A0A0D3D0Q9</accession>
<proteinExistence type="predicted"/>
<dbReference type="PANTHER" id="PTHR34778">
    <property type="entry name" value="OS02G0580700 PROTEIN"/>
    <property type="match status" value="1"/>
</dbReference>
<name>A0A0D3D0Q9_BRAOL</name>
<dbReference type="eggNOG" id="ENOG502QRQ3">
    <property type="taxonomic scope" value="Eukaryota"/>
</dbReference>
<protein>
    <submittedName>
        <fullName evidence="3">Uncharacterized protein</fullName>
    </submittedName>
</protein>
<dbReference type="PANTHER" id="PTHR34778:SF4">
    <property type="entry name" value="SHUGOSHIN C-TERMINAL DOMAIN-CONTAINING PROTEIN"/>
    <property type="match status" value="1"/>
</dbReference>
<keyword evidence="4" id="KW-1185">Reference proteome</keyword>
<organism evidence="3 4">
    <name type="scientific">Brassica oleracea var. oleracea</name>
    <dbReference type="NCBI Taxonomy" id="109376"/>
    <lineage>
        <taxon>Eukaryota</taxon>
        <taxon>Viridiplantae</taxon>
        <taxon>Streptophyta</taxon>
        <taxon>Embryophyta</taxon>
        <taxon>Tracheophyta</taxon>
        <taxon>Spermatophyta</taxon>
        <taxon>Magnoliopsida</taxon>
        <taxon>eudicotyledons</taxon>
        <taxon>Gunneridae</taxon>
        <taxon>Pentapetalae</taxon>
        <taxon>rosids</taxon>
        <taxon>malvids</taxon>
        <taxon>Brassicales</taxon>
        <taxon>Brassicaceae</taxon>
        <taxon>Brassiceae</taxon>
        <taxon>Brassica</taxon>
    </lineage>
</organism>
<dbReference type="AlphaFoldDB" id="A0A0D3D0Q9"/>
<dbReference type="OMA" id="DGKDPMV"/>
<dbReference type="HOGENOM" id="CLU_071154_0_0_1"/>
<keyword evidence="1" id="KW-0175">Coiled coil</keyword>
<feature type="compositionally biased region" description="Basic and acidic residues" evidence="2">
    <location>
        <begin position="339"/>
        <end position="354"/>
    </location>
</feature>
<feature type="coiled-coil region" evidence="1">
    <location>
        <begin position="112"/>
        <end position="153"/>
    </location>
</feature>
<reference evidence="3 4" key="1">
    <citation type="journal article" date="2014" name="Genome Biol.">
        <title>Transcriptome and methylome profiling reveals relics of genome dominance in the mesopolyploid Brassica oleracea.</title>
        <authorList>
            <person name="Parkin I.A."/>
            <person name="Koh C."/>
            <person name="Tang H."/>
            <person name="Robinson S.J."/>
            <person name="Kagale S."/>
            <person name="Clarke W.E."/>
            <person name="Town C.D."/>
            <person name="Nixon J."/>
            <person name="Krishnakumar V."/>
            <person name="Bidwell S.L."/>
            <person name="Denoeud F."/>
            <person name="Belcram H."/>
            <person name="Links M.G."/>
            <person name="Just J."/>
            <person name="Clarke C."/>
            <person name="Bender T."/>
            <person name="Huebert T."/>
            <person name="Mason A.S."/>
            <person name="Pires J.C."/>
            <person name="Barker G."/>
            <person name="Moore J."/>
            <person name="Walley P.G."/>
            <person name="Manoli S."/>
            <person name="Batley J."/>
            <person name="Edwards D."/>
            <person name="Nelson M.N."/>
            <person name="Wang X."/>
            <person name="Paterson A.H."/>
            <person name="King G."/>
            <person name="Bancroft I."/>
            <person name="Chalhoub B."/>
            <person name="Sharpe A.G."/>
        </authorList>
    </citation>
    <scope>NUCLEOTIDE SEQUENCE</scope>
    <source>
        <strain evidence="3 4">cv. TO1000</strain>
    </source>
</reference>